<feature type="transmembrane region" description="Helical" evidence="1">
    <location>
        <begin position="995"/>
        <end position="1021"/>
    </location>
</feature>
<dbReference type="Pfam" id="PF00873">
    <property type="entry name" value="ACR_tran"/>
    <property type="match status" value="1"/>
</dbReference>
<evidence type="ECO:0000313" key="3">
    <source>
        <dbReference type="Proteomes" id="UP000663929"/>
    </source>
</evidence>
<dbReference type="InterPro" id="IPR001036">
    <property type="entry name" value="Acrflvin-R"/>
</dbReference>
<dbReference type="SUPFAM" id="SSF82693">
    <property type="entry name" value="Multidrug efflux transporter AcrB pore domain, PN1, PN2, PC1 and PC2 subdomains"/>
    <property type="match status" value="3"/>
</dbReference>
<evidence type="ECO:0000256" key="1">
    <source>
        <dbReference type="SAM" id="Phobius"/>
    </source>
</evidence>
<accession>A0A8A4TSW5</accession>
<keyword evidence="1" id="KW-1133">Transmembrane helix</keyword>
<dbReference type="Gene3D" id="3.30.70.1440">
    <property type="entry name" value="Multidrug efflux transporter AcrB pore domain"/>
    <property type="match status" value="1"/>
</dbReference>
<feature type="transmembrane region" description="Helical" evidence="1">
    <location>
        <begin position="14"/>
        <end position="36"/>
    </location>
</feature>
<dbReference type="Gene3D" id="1.20.1640.10">
    <property type="entry name" value="Multidrug efflux transporter AcrB transmembrane domain"/>
    <property type="match status" value="2"/>
</dbReference>
<dbReference type="Gene3D" id="3.30.2090.10">
    <property type="entry name" value="Multidrug efflux transporter AcrB TolC docking domain, DN and DC subdomains"/>
    <property type="match status" value="2"/>
</dbReference>
<feature type="transmembrane region" description="Helical" evidence="1">
    <location>
        <begin position="335"/>
        <end position="351"/>
    </location>
</feature>
<keyword evidence="1" id="KW-0472">Membrane</keyword>
<dbReference type="SUPFAM" id="SSF82866">
    <property type="entry name" value="Multidrug efflux transporter AcrB transmembrane domain"/>
    <property type="match status" value="2"/>
</dbReference>
<dbReference type="PANTHER" id="PTHR32063:SF0">
    <property type="entry name" value="SWARMING MOTILITY PROTEIN SWRC"/>
    <property type="match status" value="1"/>
</dbReference>
<gene>
    <name evidence="2" type="ORF">J3U87_08975</name>
</gene>
<dbReference type="EMBL" id="CP071793">
    <property type="protein sequence ID" value="QTD52593.1"/>
    <property type="molecule type" value="Genomic_DNA"/>
</dbReference>
<feature type="transmembrane region" description="Helical" evidence="1">
    <location>
        <begin position="384"/>
        <end position="408"/>
    </location>
</feature>
<dbReference type="PRINTS" id="PR00702">
    <property type="entry name" value="ACRIFLAVINRP"/>
</dbReference>
<dbReference type="PANTHER" id="PTHR32063">
    <property type="match status" value="1"/>
</dbReference>
<dbReference type="RefSeq" id="WP_237382698.1">
    <property type="nucleotide sequence ID" value="NZ_CP071793.1"/>
</dbReference>
<keyword evidence="1" id="KW-0812">Transmembrane</keyword>
<feature type="transmembrane region" description="Helical" evidence="1">
    <location>
        <begin position="918"/>
        <end position="943"/>
    </location>
</feature>
<feature type="transmembrane region" description="Helical" evidence="1">
    <location>
        <begin position="429"/>
        <end position="450"/>
    </location>
</feature>
<feature type="transmembrane region" description="Helical" evidence="1">
    <location>
        <begin position="964"/>
        <end position="983"/>
    </location>
</feature>
<evidence type="ECO:0000313" key="2">
    <source>
        <dbReference type="EMBL" id="QTD52593.1"/>
    </source>
</evidence>
<dbReference type="Proteomes" id="UP000663929">
    <property type="component" value="Chromosome"/>
</dbReference>
<feature type="transmembrane region" description="Helical" evidence="1">
    <location>
        <begin position="533"/>
        <end position="554"/>
    </location>
</feature>
<feature type="transmembrane region" description="Helical" evidence="1">
    <location>
        <begin position="866"/>
        <end position="885"/>
    </location>
</feature>
<dbReference type="Gene3D" id="3.30.70.1430">
    <property type="entry name" value="Multidrug efflux transporter AcrB pore domain"/>
    <property type="match status" value="2"/>
</dbReference>
<protein>
    <submittedName>
        <fullName evidence="2">Efflux RND transporter permease subunit</fullName>
    </submittedName>
</protein>
<dbReference type="Gene3D" id="3.30.70.1320">
    <property type="entry name" value="Multidrug efflux transporter AcrB pore domain like"/>
    <property type="match status" value="1"/>
</dbReference>
<feature type="transmembrane region" description="Helical" evidence="1">
    <location>
        <begin position="358"/>
        <end position="378"/>
    </location>
</feature>
<name>A0A8A4TSW5_SULCO</name>
<dbReference type="InterPro" id="IPR027463">
    <property type="entry name" value="AcrB_DN_DC_subdom"/>
</dbReference>
<sequence>MIRGLVEFSVERRVTIFMVALAVVAFGGVSLSRLALNLLPDISHPSFTVQTEFPNAAPGEVENLITEPVEEAVGVLKGLRQIHSVSRAGVSEVTLEFQWGADMDTLAMDIREKLDRLILPDESEKPIVLRYDPALDPIMRVSLSGSDNLTLMRYVAEKKIKDELEKLEGVASAQIKGGEEEEIHVNMMQGRVTAMGLTPGDLSQVLASSNINRPGGSLKSTESQYLVRTLNEYKDVKEIANLTITPPGSPPVKLGDVAEVSWGTKDRVEIARVNGEECVTLEIFKEGDANTVQVARAVRTTIGWLPNELPQGMKLDLLFDQSRFIQQSINEVRDALLIGGLLAICILFLFLRDPRATLIIATSIPLSVVATFMLMYKLDVSLNIMSLGGLTLGIGMLVDASIVVLEAIHRQREAGLSRARAAVEGTYEVGGAVIASVLTTIAVFFPIVFVKGIAGQLFRDQSLTVTFSLLASLIVSLSLIPMLASLGRSSGAVKAKTPANSGAGKGTLAQIEGSDESLGLFSRMYEAVLRGCLRLRWLTMAVAVIVFAASLQLYPRLTKELIPALTEGEFFYEVTMPEGTALPATDQAVLEMEAIATADDRIETIYTTVGSRGVSGGLSLKTKDENLAQVNVVLEDRGNDAVEHEVSEKLRAAYGEIPNLTVKLGRPSFFSLKTPVELLFYSEDLDLLRNYTLELKNHLLQVEGLADVRASLESGNPELTVVFDRERMARMGLNVRDVSTTLHDRVNGVVVSRFQDADRQIDIRLRNREVDRDSVTDIQNIVVGTNNGMPVTLKAVASMVPARGPAEIHRIRQARVAIISAELKGIGLNRALSRIESVIAEFPPPPGIQYERAGQSAEMSESFESLFFAILLAIFLVYLVMAATFENMVHPFIILFTIPFALTGVLLGLYLSGIAVSIIAFLGAIFLVGVVVNNAIVLVDAINRARRFGMDKLEAVVHAGKIRLRPILMTTLTTVLGLVPMAVGFGEGAELRQPLAVVVVTGLLVSTLLTLIVVPAAYMIVPSRVRTREEEEEIEAAVQEAAAIEAAEHRAAGFTPEGTR</sequence>
<organism evidence="2 3">
    <name type="scientific">Sulfidibacter corallicola</name>
    <dbReference type="NCBI Taxonomy" id="2818388"/>
    <lineage>
        <taxon>Bacteria</taxon>
        <taxon>Pseudomonadati</taxon>
        <taxon>Acidobacteriota</taxon>
        <taxon>Holophagae</taxon>
        <taxon>Acanthopleuribacterales</taxon>
        <taxon>Acanthopleuribacteraceae</taxon>
        <taxon>Sulfidibacter</taxon>
    </lineage>
</organism>
<feature type="transmembrane region" description="Helical" evidence="1">
    <location>
        <begin position="892"/>
        <end position="912"/>
    </location>
</feature>
<dbReference type="GO" id="GO:0042910">
    <property type="term" value="F:xenobiotic transmembrane transporter activity"/>
    <property type="evidence" value="ECO:0007669"/>
    <property type="project" value="TreeGrafter"/>
</dbReference>
<feature type="transmembrane region" description="Helical" evidence="1">
    <location>
        <begin position="462"/>
        <end position="486"/>
    </location>
</feature>
<reference evidence="2" key="1">
    <citation type="submission" date="2021-03" db="EMBL/GenBank/DDBJ databases">
        <title>Acanthopleuribacteraceae sp. M133.</title>
        <authorList>
            <person name="Wang G."/>
        </authorList>
    </citation>
    <scope>NUCLEOTIDE SEQUENCE</scope>
    <source>
        <strain evidence="2">M133</strain>
    </source>
</reference>
<dbReference type="SUPFAM" id="SSF82714">
    <property type="entry name" value="Multidrug efflux transporter AcrB TolC docking domain, DN and DC subdomains"/>
    <property type="match status" value="2"/>
</dbReference>
<dbReference type="AlphaFoldDB" id="A0A8A4TSW5"/>
<keyword evidence="3" id="KW-1185">Reference proteome</keyword>
<dbReference type="GO" id="GO:0005886">
    <property type="term" value="C:plasma membrane"/>
    <property type="evidence" value="ECO:0007669"/>
    <property type="project" value="TreeGrafter"/>
</dbReference>
<dbReference type="KEGG" id="scor:J3U87_08975"/>
<proteinExistence type="predicted"/>